<dbReference type="STRING" id="84645.A0A498MZS2"/>
<dbReference type="GO" id="GO:0046872">
    <property type="term" value="F:metal ion binding"/>
    <property type="evidence" value="ECO:0007669"/>
    <property type="project" value="UniProtKB-KW"/>
</dbReference>
<keyword evidence="2" id="KW-0479">Metal-binding</keyword>
<organism evidence="5 6">
    <name type="scientific">Labeo rohita</name>
    <name type="common">Indian major carp</name>
    <name type="synonym">Cyprinus rohita</name>
    <dbReference type="NCBI Taxonomy" id="84645"/>
    <lineage>
        <taxon>Eukaryota</taxon>
        <taxon>Metazoa</taxon>
        <taxon>Chordata</taxon>
        <taxon>Craniata</taxon>
        <taxon>Vertebrata</taxon>
        <taxon>Euteleostomi</taxon>
        <taxon>Actinopterygii</taxon>
        <taxon>Neopterygii</taxon>
        <taxon>Teleostei</taxon>
        <taxon>Ostariophysi</taxon>
        <taxon>Cypriniformes</taxon>
        <taxon>Cyprinidae</taxon>
        <taxon>Labeoninae</taxon>
        <taxon>Labeonini</taxon>
        <taxon>Labeo</taxon>
    </lineage>
</organism>
<gene>
    <name evidence="5" type="ORF">ROHU_023699</name>
</gene>
<dbReference type="Pfam" id="PF13359">
    <property type="entry name" value="DDE_Tnp_4"/>
    <property type="match status" value="1"/>
</dbReference>
<evidence type="ECO:0000313" key="5">
    <source>
        <dbReference type="EMBL" id="RXN22027.1"/>
    </source>
</evidence>
<proteinExistence type="predicted"/>
<protein>
    <submittedName>
        <fullName evidence="5">Nuclease HARBI1</fullName>
    </submittedName>
</protein>
<feature type="region of interest" description="Disordered" evidence="3">
    <location>
        <begin position="161"/>
        <end position="185"/>
    </location>
</feature>
<comment type="caution">
    <text evidence="5">The sequence shown here is derived from an EMBL/GenBank/DDBJ whole genome shotgun (WGS) entry which is preliminary data.</text>
</comment>
<accession>A0A498MZS2</accession>
<comment type="cofactor">
    <cofactor evidence="1">
        <name>a divalent metal cation</name>
        <dbReference type="ChEBI" id="CHEBI:60240"/>
    </cofactor>
</comment>
<evidence type="ECO:0000313" key="6">
    <source>
        <dbReference type="Proteomes" id="UP000290572"/>
    </source>
</evidence>
<keyword evidence="6" id="KW-1185">Reference proteome</keyword>
<sequence length="212" mass="23762">MEKWKAIAEDFQKLWNFSNCAGAIDGKHITIQAVANSDSQFHNYKGSFSVVLLAVVDARYHLRIIDMGAYGKSSDGDSFHQQQTCWQSRTGSLVPTENKTLASAPVLNREITAGMDHVDDNTHLDATGRNLGTIQDIKRVDGTGHGTCKLHQEAQEEVRGNLMETPRESNNHTLEQPAPETDERIPKDLTLTKLKANPHQNQRRHQILIQKN</sequence>
<evidence type="ECO:0000259" key="4">
    <source>
        <dbReference type="Pfam" id="PF13359"/>
    </source>
</evidence>
<evidence type="ECO:0000256" key="2">
    <source>
        <dbReference type="ARBA" id="ARBA00022723"/>
    </source>
</evidence>
<feature type="domain" description="DDE Tnp4" evidence="4">
    <location>
        <begin position="24"/>
        <end position="87"/>
    </location>
</feature>
<dbReference type="InterPro" id="IPR027806">
    <property type="entry name" value="HARBI1_dom"/>
</dbReference>
<dbReference type="EMBL" id="QBIY01012604">
    <property type="protein sequence ID" value="RXN22027.1"/>
    <property type="molecule type" value="Genomic_DNA"/>
</dbReference>
<dbReference type="AlphaFoldDB" id="A0A498MZS2"/>
<name>A0A498MZS2_LABRO</name>
<feature type="compositionally biased region" description="Basic and acidic residues" evidence="3">
    <location>
        <begin position="161"/>
        <end position="170"/>
    </location>
</feature>
<evidence type="ECO:0000256" key="1">
    <source>
        <dbReference type="ARBA" id="ARBA00001968"/>
    </source>
</evidence>
<reference evidence="5 6" key="1">
    <citation type="submission" date="2018-03" db="EMBL/GenBank/DDBJ databases">
        <title>Draft genome sequence of Rohu Carp (Labeo rohita).</title>
        <authorList>
            <person name="Das P."/>
            <person name="Kushwaha B."/>
            <person name="Joshi C.G."/>
            <person name="Kumar D."/>
            <person name="Nagpure N.S."/>
            <person name="Sahoo L."/>
            <person name="Das S.P."/>
            <person name="Bit A."/>
            <person name="Patnaik S."/>
            <person name="Meher P.K."/>
            <person name="Jayasankar P."/>
            <person name="Koringa P.G."/>
            <person name="Patel N.V."/>
            <person name="Hinsu A.T."/>
            <person name="Kumar R."/>
            <person name="Pandey M."/>
            <person name="Agarwal S."/>
            <person name="Srivastava S."/>
            <person name="Singh M."/>
            <person name="Iquebal M.A."/>
            <person name="Jaiswal S."/>
            <person name="Angadi U.B."/>
            <person name="Kumar N."/>
            <person name="Raza M."/>
            <person name="Shah T.M."/>
            <person name="Rai A."/>
            <person name="Jena J.K."/>
        </authorList>
    </citation>
    <scope>NUCLEOTIDE SEQUENCE [LARGE SCALE GENOMIC DNA]</scope>
    <source>
        <strain evidence="5">DASCIFA01</strain>
        <tissue evidence="5">Testis</tissue>
    </source>
</reference>
<dbReference type="Proteomes" id="UP000290572">
    <property type="component" value="Unassembled WGS sequence"/>
</dbReference>
<evidence type="ECO:0000256" key="3">
    <source>
        <dbReference type="SAM" id="MobiDB-lite"/>
    </source>
</evidence>